<dbReference type="Proteomes" id="UP000224634">
    <property type="component" value="Unassembled WGS sequence"/>
</dbReference>
<protein>
    <submittedName>
        <fullName evidence="3">Uncharacterized protein</fullName>
    </submittedName>
</protein>
<keyword evidence="2" id="KW-0812">Transmembrane</keyword>
<dbReference type="OrthoDB" id="5086500at2759"/>
<accession>A0A2B7YKJ1</accession>
<keyword evidence="2" id="KW-0472">Membrane</keyword>
<comment type="caution">
    <text evidence="3">The sequence shown here is derived from an EMBL/GenBank/DDBJ whole genome shotgun (WGS) entry which is preliminary data.</text>
</comment>
<dbReference type="PANTHER" id="PTHR34414:SF1">
    <property type="entry name" value="SUBTILISIN-LIKE SERINE PROTEASE"/>
    <property type="match status" value="1"/>
</dbReference>
<dbReference type="EMBL" id="PDNA01000034">
    <property type="protein sequence ID" value="PGH21533.1"/>
    <property type="molecule type" value="Genomic_DNA"/>
</dbReference>
<keyword evidence="4" id="KW-1185">Reference proteome</keyword>
<dbReference type="STRING" id="1447883.A0A2B7YKJ1"/>
<evidence type="ECO:0000313" key="3">
    <source>
        <dbReference type="EMBL" id="PGH21533.1"/>
    </source>
</evidence>
<organism evidence="3 4">
    <name type="scientific">Polytolypa hystricis (strain UAMH7299)</name>
    <dbReference type="NCBI Taxonomy" id="1447883"/>
    <lineage>
        <taxon>Eukaryota</taxon>
        <taxon>Fungi</taxon>
        <taxon>Dikarya</taxon>
        <taxon>Ascomycota</taxon>
        <taxon>Pezizomycotina</taxon>
        <taxon>Eurotiomycetes</taxon>
        <taxon>Eurotiomycetidae</taxon>
        <taxon>Onygenales</taxon>
        <taxon>Onygenales incertae sedis</taxon>
        <taxon>Polytolypa</taxon>
    </lineage>
</organism>
<feature type="transmembrane region" description="Helical" evidence="2">
    <location>
        <begin position="312"/>
        <end position="339"/>
    </location>
</feature>
<gene>
    <name evidence="3" type="ORF">AJ80_03201</name>
</gene>
<evidence type="ECO:0000256" key="1">
    <source>
        <dbReference type="SAM" id="MobiDB-lite"/>
    </source>
</evidence>
<dbReference type="Pfam" id="PF20246">
    <property type="entry name" value="DUF6601"/>
    <property type="match status" value="1"/>
</dbReference>
<evidence type="ECO:0000256" key="2">
    <source>
        <dbReference type="SAM" id="Phobius"/>
    </source>
</evidence>
<dbReference type="AlphaFoldDB" id="A0A2B7YKJ1"/>
<reference evidence="3 4" key="1">
    <citation type="submission" date="2017-10" db="EMBL/GenBank/DDBJ databases">
        <title>Comparative genomics in systemic dimorphic fungi from Ajellomycetaceae.</title>
        <authorList>
            <person name="Munoz J.F."/>
            <person name="Mcewen J.G."/>
            <person name="Clay O.K."/>
            <person name="Cuomo C.A."/>
        </authorList>
    </citation>
    <scope>NUCLEOTIDE SEQUENCE [LARGE SCALE GENOMIC DNA]</scope>
    <source>
        <strain evidence="3 4">UAMH7299</strain>
    </source>
</reference>
<keyword evidence="2" id="KW-1133">Transmembrane helix</keyword>
<feature type="compositionally biased region" description="Low complexity" evidence="1">
    <location>
        <begin position="30"/>
        <end position="52"/>
    </location>
</feature>
<name>A0A2B7YKJ1_POLH7</name>
<sequence>MQMGSELKPPFSIPIHLSSRPPSLLHVEESPTTPDSTATSPDSQNATDSAAASTSLLSTPVLESLPTIARKKNDHHVFLVSSDIHTFVERDLDVSRLNRVHGYLWMAGRPLNARPLHRQKMMGYDIIITEQADLHLLKFSNKLLVKPLPRYILDHQFWREYICGSTDLHKSACGLLLSYIWLICSPVDMRIAHDTGLLPKTLDWKFWKPFVTDVLTHIDANALNQVNQRYHFGELRLGRVNTIYRARFLFTHFIRGYLYGYNRYSIWFERNFSWLLGVFVYLSVILSAMQVATSVPPLDEHPTFQKVEYGFVIFSIVLVVAFLVLVALVCTWIFVYNMFKAILHYRSMRLEREELTRRTKDQGKEP</sequence>
<dbReference type="PANTHER" id="PTHR34414">
    <property type="entry name" value="HET DOMAIN-CONTAINING PROTEIN-RELATED"/>
    <property type="match status" value="1"/>
</dbReference>
<feature type="transmembrane region" description="Helical" evidence="2">
    <location>
        <begin position="272"/>
        <end position="292"/>
    </location>
</feature>
<evidence type="ECO:0000313" key="4">
    <source>
        <dbReference type="Proteomes" id="UP000224634"/>
    </source>
</evidence>
<dbReference type="InterPro" id="IPR046536">
    <property type="entry name" value="DUF6601"/>
</dbReference>
<feature type="region of interest" description="Disordered" evidence="1">
    <location>
        <begin position="1"/>
        <end position="52"/>
    </location>
</feature>
<proteinExistence type="predicted"/>